<name>A0AAV4WRM8_CAEEX</name>
<dbReference type="Proteomes" id="UP001054945">
    <property type="component" value="Unassembled WGS sequence"/>
</dbReference>
<accession>A0AAV4WRM8</accession>
<comment type="caution">
    <text evidence="1">The sequence shown here is derived from an EMBL/GenBank/DDBJ whole genome shotgun (WGS) entry which is preliminary data.</text>
</comment>
<proteinExistence type="predicted"/>
<sequence length="101" mass="11421">MNTNLWTLALITRVVKKQSGWQRSKGSKASGGRKPEWVATILLNFITAPLENSAIELSLCVVFFVFQFVRDHPSWAPFSQTAPCKKVIYMKSWIGFESALD</sequence>
<protein>
    <submittedName>
        <fullName evidence="1">Uncharacterized protein</fullName>
    </submittedName>
</protein>
<reference evidence="1 2" key="1">
    <citation type="submission" date="2021-06" db="EMBL/GenBank/DDBJ databases">
        <title>Caerostris extrusa draft genome.</title>
        <authorList>
            <person name="Kono N."/>
            <person name="Arakawa K."/>
        </authorList>
    </citation>
    <scope>NUCLEOTIDE SEQUENCE [LARGE SCALE GENOMIC DNA]</scope>
</reference>
<evidence type="ECO:0000313" key="1">
    <source>
        <dbReference type="EMBL" id="GIY84601.1"/>
    </source>
</evidence>
<dbReference type="EMBL" id="BPLR01016531">
    <property type="protein sequence ID" value="GIY84601.1"/>
    <property type="molecule type" value="Genomic_DNA"/>
</dbReference>
<keyword evidence="2" id="KW-1185">Reference proteome</keyword>
<evidence type="ECO:0000313" key="2">
    <source>
        <dbReference type="Proteomes" id="UP001054945"/>
    </source>
</evidence>
<organism evidence="1 2">
    <name type="scientific">Caerostris extrusa</name>
    <name type="common">Bark spider</name>
    <name type="synonym">Caerostris bankana</name>
    <dbReference type="NCBI Taxonomy" id="172846"/>
    <lineage>
        <taxon>Eukaryota</taxon>
        <taxon>Metazoa</taxon>
        <taxon>Ecdysozoa</taxon>
        <taxon>Arthropoda</taxon>
        <taxon>Chelicerata</taxon>
        <taxon>Arachnida</taxon>
        <taxon>Araneae</taxon>
        <taxon>Araneomorphae</taxon>
        <taxon>Entelegynae</taxon>
        <taxon>Araneoidea</taxon>
        <taxon>Araneidae</taxon>
        <taxon>Caerostris</taxon>
    </lineage>
</organism>
<dbReference type="AlphaFoldDB" id="A0AAV4WRM8"/>
<gene>
    <name evidence="1" type="ORF">CEXT_676291</name>
</gene>